<evidence type="ECO:0000256" key="7">
    <source>
        <dbReference type="ARBA" id="ARBA00023136"/>
    </source>
</evidence>
<dbReference type="InterPro" id="IPR009450">
    <property type="entry name" value="Plno_GlcNAc_GPI2"/>
</dbReference>
<dbReference type="PANTHER" id="PTHR12982">
    <property type="entry name" value="PHOSPHATIDYLINOSITOL GLYCAN, CLASS C"/>
    <property type="match status" value="1"/>
</dbReference>
<keyword evidence="4" id="KW-0337">GPI-anchor biosynthesis</keyword>
<dbReference type="PIRSF" id="PIRSF016104">
    <property type="entry name" value="GPI2"/>
    <property type="match status" value="1"/>
</dbReference>
<keyword evidence="6 8" id="KW-1133">Transmembrane helix</keyword>
<dbReference type="PANTHER" id="PTHR12982:SF0">
    <property type="entry name" value="PHOSPHATIDYLINOSITOL N-ACETYLGLUCOSAMINYLTRANSFERASE SUBUNIT C"/>
    <property type="match status" value="1"/>
</dbReference>
<dbReference type="Pfam" id="PF06432">
    <property type="entry name" value="GPI2"/>
    <property type="match status" value="1"/>
</dbReference>
<dbReference type="OrthoDB" id="196709at2759"/>
<feature type="transmembrane region" description="Helical" evidence="8">
    <location>
        <begin position="122"/>
        <end position="139"/>
    </location>
</feature>
<reference evidence="9" key="1">
    <citation type="submission" date="2020-10" db="EMBL/GenBank/DDBJ databases">
        <authorList>
            <person name="Kikuchi T."/>
        </authorList>
    </citation>
    <scope>NUCLEOTIDE SEQUENCE</scope>
    <source>
        <strain evidence="9">NKZ352</strain>
    </source>
</reference>
<evidence type="ECO:0000313" key="10">
    <source>
        <dbReference type="Proteomes" id="UP000835052"/>
    </source>
</evidence>
<dbReference type="EMBL" id="CAJGYM010000046">
    <property type="protein sequence ID" value="CAD6194643.1"/>
    <property type="molecule type" value="Genomic_DNA"/>
</dbReference>
<feature type="transmembrane region" description="Helical" evidence="8">
    <location>
        <begin position="199"/>
        <end position="217"/>
    </location>
</feature>
<comment type="subcellular location">
    <subcellularLocation>
        <location evidence="1">Membrane</location>
        <topology evidence="1">Multi-pass membrane protein</topology>
    </subcellularLocation>
</comment>
<dbReference type="Proteomes" id="UP000835052">
    <property type="component" value="Unassembled WGS sequence"/>
</dbReference>
<feature type="transmembrane region" description="Helical" evidence="8">
    <location>
        <begin position="66"/>
        <end position="84"/>
    </location>
</feature>
<feature type="transmembrane region" description="Helical" evidence="8">
    <location>
        <begin position="151"/>
        <end position="168"/>
    </location>
</feature>
<protein>
    <recommendedName>
        <fullName evidence="11">Phosphatidylinositol N-acetylglucosaminyltransferase subunit C</fullName>
    </recommendedName>
</protein>
<comment type="caution">
    <text evidence="9">The sequence shown here is derived from an EMBL/GenBank/DDBJ whole genome shotgun (WGS) entry which is preliminary data.</text>
</comment>
<evidence type="ECO:0000256" key="4">
    <source>
        <dbReference type="ARBA" id="ARBA00022502"/>
    </source>
</evidence>
<evidence type="ECO:0000256" key="1">
    <source>
        <dbReference type="ARBA" id="ARBA00004141"/>
    </source>
</evidence>
<proteinExistence type="inferred from homology"/>
<keyword evidence="7 8" id="KW-0472">Membrane</keyword>
<comment type="similarity">
    <text evidence="3">Belongs to the PIGC family.</text>
</comment>
<evidence type="ECO:0000313" key="9">
    <source>
        <dbReference type="EMBL" id="CAD6194643.1"/>
    </source>
</evidence>
<feature type="transmembrane region" description="Helical" evidence="8">
    <location>
        <begin position="255"/>
        <end position="272"/>
    </location>
</feature>
<evidence type="ECO:0000256" key="5">
    <source>
        <dbReference type="ARBA" id="ARBA00022692"/>
    </source>
</evidence>
<keyword evidence="5 8" id="KW-0812">Transmembrane</keyword>
<evidence type="ECO:0008006" key="11">
    <source>
        <dbReference type="Google" id="ProtNLM"/>
    </source>
</evidence>
<dbReference type="GO" id="GO:0000506">
    <property type="term" value="C:glycosylphosphatidylinositol-N-acetylglucosaminyltransferase (GPI-GnT) complex"/>
    <property type="evidence" value="ECO:0007669"/>
    <property type="project" value="TreeGrafter"/>
</dbReference>
<evidence type="ECO:0000256" key="8">
    <source>
        <dbReference type="SAM" id="Phobius"/>
    </source>
</evidence>
<organism evidence="9 10">
    <name type="scientific">Caenorhabditis auriculariae</name>
    <dbReference type="NCBI Taxonomy" id="2777116"/>
    <lineage>
        <taxon>Eukaryota</taxon>
        <taxon>Metazoa</taxon>
        <taxon>Ecdysozoa</taxon>
        <taxon>Nematoda</taxon>
        <taxon>Chromadorea</taxon>
        <taxon>Rhabditida</taxon>
        <taxon>Rhabditina</taxon>
        <taxon>Rhabditomorpha</taxon>
        <taxon>Rhabditoidea</taxon>
        <taxon>Rhabditidae</taxon>
        <taxon>Peloderinae</taxon>
        <taxon>Caenorhabditis</taxon>
    </lineage>
</organism>
<dbReference type="AlphaFoldDB" id="A0A8S1HDU2"/>
<accession>A0A8S1HDU2</accession>
<evidence type="ECO:0000256" key="6">
    <source>
        <dbReference type="ARBA" id="ARBA00022989"/>
    </source>
</evidence>
<feature type="transmembrane region" description="Helical" evidence="8">
    <location>
        <begin position="90"/>
        <end position="110"/>
    </location>
</feature>
<feature type="transmembrane region" description="Helical" evidence="8">
    <location>
        <begin position="229"/>
        <end position="249"/>
    </location>
</feature>
<evidence type="ECO:0000256" key="2">
    <source>
        <dbReference type="ARBA" id="ARBA00004687"/>
    </source>
</evidence>
<sequence>MTVKRNKRATFDFSGEKPEWKKILYRRQPYPDNYSGGERQFLKELRKNVSVVHYDYKDATIGATHLMFHMDAVVLYIILFLNVLHEVVTVPFIASLFMLILPLYVFNWTYLSEKPSDLISQLKTIATLLLFGYAFTPVIRTLTTTISTDTIYAVAILSAIISCMFHDYGVKAPIVSYPISLSSGLSSAIFLLSRLKSDFPAFLLLVAAFILHAYGAEFRNRLFAVFPKLALLVSLFLSVYSIALLVTYSKELSCLWFILHIFIVFVCPYILIKKQTGKCTIHGPWDEAVPAT</sequence>
<gene>
    <name evidence="9" type="ORF">CAUJ_LOCUS10562</name>
</gene>
<comment type="pathway">
    <text evidence="2">Glycolipid biosynthesis; glycosylphosphatidylinositol-anchor biosynthesis.</text>
</comment>
<dbReference type="GO" id="GO:0006506">
    <property type="term" value="P:GPI anchor biosynthetic process"/>
    <property type="evidence" value="ECO:0007669"/>
    <property type="project" value="UniProtKB-KW"/>
</dbReference>
<keyword evidence="10" id="KW-1185">Reference proteome</keyword>
<feature type="transmembrane region" description="Helical" evidence="8">
    <location>
        <begin position="175"/>
        <end position="193"/>
    </location>
</feature>
<name>A0A8S1HDU2_9PELO</name>
<evidence type="ECO:0000256" key="3">
    <source>
        <dbReference type="ARBA" id="ARBA00008321"/>
    </source>
</evidence>